<feature type="region of interest" description="Disordered" evidence="1">
    <location>
        <begin position="191"/>
        <end position="227"/>
    </location>
</feature>
<name>A0A061SG08_9CHLO</name>
<gene>
    <name evidence="2" type="ORF">TSPGSL018_7052</name>
</gene>
<organism evidence="2">
    <name type="scientific">Tetraselmis sp. GSL018</name>
    <dbReference type="NCBI Taxonomy" id="582737"/>
    <lineage>
        <taxon>Eukaryota</taxon>
        <taxon>Viridiplantae</taxon>
        <taxon>Chlorophyta</taxon>
        <taxon>core chlorophytes</taxon>
        <taxon>Chlorodendrophyceae</taxon>
        <taxon>Chlorodendrales</taxon>
        <taxon>Chlorodendraceae</taxon>
        <taxon>Tetraselmis</taxon>
    </lineage>
</organism>
<accession>A0A061SG08</accession>
<feature type="region of interest" description="Disordered" evidence="1">
    <location>
        <begin position="106"/>
        <end position="152"/>
    </location>
</feature>
<dbReference type="EMBL" id="GBEZ01003294">
    <property type="protein sequence ID" value="JAC81835.1"/>
    <property type="molecule type" value="Transcribed_RNA"/>
</dbReference>
<evidence type="ECO:0000313" key="2">
    <source>
        <dbReference type="EMBL" id="JAC81835.1"/>
    </source>
</evidence>
<reference evidence="2" key="1">
    <citation type="submission" date="2014-05" db="EMBL/GenBank/DDBJ databases">
        <title>The transcriptome of the halophilic microalga Tetraselmis sp. GSL018 isolated from the Great Salt Lake, Utah.</title>
        <authorList>
            <person name="Jinkerson R.E."/>
            <person name="D'Adamo S."/>
            <person name="Posewitz M.C."/>
        </authorList>
    </citation>
    <scope>NUCLEOTIDE SEQUENCE</scope>
    <source>
        <strain evidence="2">GSL018</strain>
    </source>
</reference>
<protein>
    <submittedName>
        <fullName evidence="2">Uncharacterized protein</fullName>
    </submittedName>
</protein>
<feature type="region of interest" description="Disordered" evidence="1">
    <location>
        <begin position="33"/>
        <end position="67"/>
    </location>
</feature>
<proteinExistence type="predicted"/>
<sequence>MMDSCTSTKNIPGQNSSQTKFLVEALSAQKKKLESQLQQSPEHAAIPGKAACQPQARNPAEPSNAMDEVAAIAGSLEEALAGVTGGMSGELRQRIRDAIADLNAVSRQDAQLQRPPMSPAEGDRGRGRPAEGAPRRRGAPPTSREAQLEAEASRLRQKLAMANSVMRKLYSANVSLEKEVQVISASGMDVMEIPTDDPRCSPEEADAGSDGAASPSRQPATSGRPLSAVLEERDRTIGELKMALAASRRRAAALERSLACGQSGRAAQKGGARQAAELRDLLSRSALHFKQYQQIRHKYNSLLSRRTEALRAAPGASREAKAVVRALQKRLTEEVEEREAEAAMYNAQLYHSERHQGDWYVERRLLERRVEEMDKELSERDRVDAEIEACVCSLFDRISSLEGDNRAMREKLAALGIAEADPKAEAPAASPHVSV</sequence>
<dbReference type="AlphaFoldDB" id="A0A061SG08"/>
<evidence type="ECO:0000256" key="1">
    <source>
        <dbReference type="SAM" id="MobiDB-lite"/>
    </source>
</evidence>